<comment type="caution">
    <text evidence="11">The sequence shown here is derived from an EMBL/GenBank/DDBJ whole genome shotgun (WGS) entry which is preliminary data.</text>
</comment>
<dbReference type="InterPro" id="IPR017979">
    <property type="entry name" value="GPCR_3_CS"/>
</dbReference>
<dbReference type="Pfam" id="PF00003">
    <property type="entry name" value="7tm_3"/>
    <property type="match status" value="1"/>
</dbReference>
<evidence type="ECO:0000256" key="2">
    <source>
        <dbReference type="ARBA" id="ARBA00022475"/>
    </source>
</evidence>
<dbReference type="InterPro" id="IPR000337">
    <property type="entry name" value="GPCR_3"/>
</dbReference>
<keyword evidence="7" id="KW-0325">Glycoprotein</keyword>
<gene>
    <name evidence="11" type="ORF">RIMI_LOCUS21029579</name>
</gene>
<dbReference type="PROSITE" id="PS50259">
    <property type="entry name" value="G_PROTEIN_RECEP_F3_4"/>
    <property type="match status" value="1"/>
</dbReference>
<evidence type="ECO:0000313" key="12">
    <source>
        <dbReference type="Proteomes" id="UP001176940"/>
    </source>
</evidence>
<dbReference type="PANTHER" id="PTHR24061:SF588">
    <property type="entry name" value="VOMERONASAL TYPE-2 RECEPTOR 26"/>
    <property type="match status" value="1"/>
</dbReference>
<proteinExistence type="predicted"/>
<keyword evidence="8" id="KW-0807">Transducer</keyword>
<dbReference type="Proteomes" id="UP001176940">
    <property type="component" value="Unassembled WGS sequence"/>
</dbReference>
<evidence type="ECO:0000313" key="11">
    <source>
        <dbReference type="EMBL" id="CAJ0966167.1"/>
    </source>
</evidence>
<evidence type="ECO:0000256" key="7">
    <source>
        <dbReference type="ARBA" id="ARBA00023180"/>
    </source>
</evidence>
<evidence type="ECO:0000256" key="5">
    <source>
        <dbReference type="ARBA" id="ARBA00023040"/>
    </source>
</evidence>
<evidence type="ECO:0000256" key="4">
    <source>
        <dbReference type="ARBA" id="ARBA00022989"/>
    </source>
</evidence>
<dbReference type="InterPro" id="IPR000477">
    <property type="entry name" value="RT_dom"/>
</dbReference>
<keyword evidence="3 9" id="KW-0812">Transmembrane</keyword>
<comment type="subcellular location">
    <subcellularLocation>
        <location evidence="1">Cell membrane</location>
        <topology evidence="1">Multi-pass membrane protein</topology>
    </subcellularLocation>
</comment>
<feature type="transmembrane region" description="Helical" evidence="9">
    <location>
        <begin position="887"/>
        <end position="910"/>
    </location>
</feature>
<keyword evidence="2" id="KW-1003">Cell membrane</keyword>
<dbReference type="EMBL" id="CAUEEQ010072563">
    <property type="protein sequence ID" value="CAJ0966167.1"/>
    <property type="molecule type" value="Genomic_DNA"/>
</dbReference>
<feature type="transmembrane region" description="Helical" evidence="9">
    <location>
        <begin position="766"/>
        <end position="786"/>
    </location>
</feature>
<organism evidence="11 12">
    <name type="scientific">Ranitomeya imitator</name>
    <name type="common">mimic poison frog</name>
    <dbReference type="NCBI Taxonomy" id="111125"/>
    <lineage>
        <taxon>Eukaryota</taxon>
        <taxon>Metazoa</taxon>
        <taxon>Chordata</taxon>
        <taxon>Craniata</taxon>
        <taxon>Vertebrata</taxon>
        <taxon>Euteleostomi</taxon>
        <taxon>Amphibia</taxon>
        <taxon>Batrachia</taxon>
        <taxon>Anura</taxon>
        <taxon>Neobatrachia</taxon>
        <taxon>Hyloidea</taxon>
        <taxon>Dendrobatidae</taxon>
        <taxon>Dendrobatinae</taxon>
        <taxon>Ranitomeya</taxon>
    </lineage>
</organism>
<evidence type="ECO:0000256" key="8">
    <source>
        <dbReference type="ARBA" id="ARBA00023224"/>
    </source>
</evidence>
<dbReference type="Pfam" id="PF00078">
    <property type="entry name" value="RVT_1"/>
    <property type="match status" value="1"/>
</dbReference>
<keyword evidence="6 9" id="KW-0472">Membrane</keyword>
<feature type="transmembrane region" description="Helical" evidence="9">
    <location>
        <begin position="842"/>
        <end position="861"/>
    </location>
</feature>
<keyword evidence="5" id="KW-0675">Receptor</keyword>
<evidence type="ECO:0000256" key="6">
    <source>
        <dbReference type="ARBA" id="ARBA00023136"/>
    </source>
</evidence>
<evidence type="ECO:0000259" key="10">
    <source>
        <dbReference type="PROSITE" id="PS50259"/>
    </source>
</evidence>
<evidence type="ECO:0000256" key="9">
    <source>
        <dbReference type="SAM" id="Phobius"/>
    </source>
</evidence>
<dbReference type="PANTHER" id="PTHR24061">
    <property type="entry name" value="CALCIUM-SENSING RECEPTOR-RELATED"/>
    <property type="match status" value="1"/>
</dbReference>
<feature type="transmembrane region" description="Helical" evidence="9">
    <location>
        <begin position="922"/>
        <end position="942"/>
    </location>
</feature>
<evidence type="ECO:0000256" key="1">
    <source>
        <dbReference type="ARBA" id="ARBA00004651"/>
    </source>
</evidence>
<dbReference type="PRINTS" id="PR00248">
    <property type="entry name" value="GPCRMGR"/>
</dbReference>
<name>A0ABN9MIL7_9NEOB</name>
<feature type="domain" description="G-protein coupled receptors family 3 profile" evidence="10">
    <location>
        <begin position="728"/>
        <end position="987"/>
    </location>
</feature>
<dbReference type="InterPro" id="IPR017978">
    <property type="entry name" value="GPCR_3_C"/>
</dbReference>
<dbReference type="PROSITE" id="PS00981">
    <property type="entry name" value="G_PROTEIN_RECEP_F3_3"/>
    <property type="match status" value="1"/>
</dbReference>
<sequence length="998" mass="112676">MAGKGCGKKTPRVSPPLRLRQGKYGNVVTIAHIYRDHNHVNNLPVCRMDQGDGERKWRTTAPKGKKLTFQVMYRRPDILQTISTVDRQTFQDLLELEENEADPNRRKFPYRNKSLKAPSFSLVPAIKIFFEMVKRDIMAMPIRVSGPSNLSIEEKRALMALQNSRDFIIKEADKGGNVVLWSTQLYEAEAKRQLNNLQYYQKLPSDPTSIFLSKFEQLLHRALQLAIISPQEKQYLWVANPVSLIWHIASPVHCILPYIHFTATDSVLSLCLCGSLWAIGARRMRSAAHFLNRVCAGAIFVLRRPPLLSPYFPFGAVVRHFRSPSPWSMRHTVAVVKVQVFSKNMADESLDEVIRKKAMVMTGMGTYMINNSGGYGRLQSLGIKDTALSWFSSYLSDRSFSVLFSGSTLSPLPLAVGVPQGSVLGPLLFSLYTAPIGQTISRFGFQYHLYADDTQLYTSSPDLTPAVLQNATDCLSAVSNIMSVLYLKLNLSKTELLLLPPSTNLPKSDISLSMGGTIITPRQQARCLGVMFDSDLSFTSHIQSLARSCRLHLKNISRIRPFLTMETAKTLTVALIHSRLDYCNALLIGLPLTRLSPLQSILNAAARVVHLANRYSDASVLHQSLHWLPIRYRIQFKVLVLTHKALHSAAPPYISSLISVYRPNRPLRFANDFRLTSALIHTSHSRLQDFSHSEICHRCPDDKWPDEKKVKCVPKKYEFLSYEKDEIVIIIFIFTSILLSVVTIFILGIFINYWDTPIVKANNRTVSFILLVSTFLSFLSIFLFLGPPDDVTCMLRQIIFGILLSVSLSSILSKTITVCIAFKATKPNSVWRRWIGLKTSKYVVVTCSSVQVLICVFWISLHPPYREYDKTLYTDRIIIQCNEGSDIWFYSMLGYLGLLAAVSFVLAFMVRTLPDNFNEAKYITFSMLVFCSVWISMIPAYLSSKGKSRSVDVMIDVHQDPGKLLKEDSRSAAMTVSPVQREKCLIFGYMSTGRIGSV</sequence>
<evidence type="ECO:0000256" key="3">
    <source>
        <dbReference type="ARBA" id="ARBA00022692"/>
    </source>
</evidence>
<protein>
    <recommendedName>
        <fullName evidence="10">G-protein coupled receptors family 3 profile domain-containing protein</fullName>
    </recommendedName>
</protein>
<feature type="transmembrane region" description="Helical" evidence="9">
    <location>
        <begin position="798"/>
        <end position="822"/>
    </location>
</feature>
<dbReference type="InterPro" id="IPR000068">
    <property type="entry name" value="GPCR_3_Ca_sens_rcpt-rel"/>
</dbReference>
<accession>A0ABN9MIL7</accession>
<feature type="transmembrane region" description="Helical" evidence="9">
    <location>
        <begin position="727"/>
        <end position="754"/>
    </location>
</feature>
<reference evidence="11" key="1">
    <citation type="submission" date="2023-07" db="EMBL/GenBank/DDBJ databases">
        <authorList>
            <person name="Stuckert A."/>
        </authorList>
    </citation>
    <scope>NUCLEOTIDE SEQUENCE</scope>
</reference>
<keyword evidence="12" id="KW-1185">Reference proteome</keyword>
<keyword evidence="5" id="KW-0297">G-protein coupled receptor</keyword>
<keyword evidence="4 9" id="KW-1133">Transmembrane helix</keyword>